<dbReference type="EMBL" id="LAZR01002119">
    <property type="protein sequence ID" value="KKN34208.1"/>
    <property type="molecule type" value="Genomic_DNA"/>
</dbReference>
<evidence type="ECO:0000313" key="2">
    <source>
        <dbReference type="EMBL" id="KKN34208.1"/>
    </source>
</evidence>
<accession>A0A0F9SYC9</accession>
<keyword evidence="1" id="KW-0812">Transmembrane</keyword>
<gene>
    <name evidence="2" type="ORF">LCGC14_0795920</name>
</gene>
<evidence type="ECO:0000256" key="1">
    <source>
        <dbReference type="SAM" id="Phobius"/>
    </source>
</evidence>
<keyword evidence="1" id="KW-0472">Membrane</keyword>
<protein>
    <submittedName>
        <fullName evidence="2">Uncharacterized protein</fullName>
    </submittedName>
</protein>
<organism evidence="2">
    <name type="scientific">marine sediment metagenome</name>
    <dbReference type="NCBI Taxonomy" id="412755"/>
    <lineage>
        <taxon>unclassified sequences</taxon>
        <taxon>metagenomes</taxon>
        <taxon>ecological metagenomes</taxon>
    </lineage>
</organism>
<comment type="caution">
    <text evidence="2">The sequence shown here is derived from an EMBL/GenBank/DDBJ whole genome shotgun (WGS) entry which is preliminary data.</text>
</comment>
<name>A0A0F9SYC9_9ZZZZ</name>
<reference evidence="2" key="1">
    <citation type="journal article" date="2015" name="Nature">
        <title>Complex archaea that bridge the gap between prokaryotes and eukaryotes.</title>
        <authorList>
            <person name="Spang A."/>
            <person name="Saw J.H."/>
            <person name="Jorgensen S.L."/>
            <person name="Zaremba-Niedzwiedzka K."/>
            <person name="Martijn J."/>
            <person name="Lind A.E."/>
            <person name="van Eijk R."/>
            <person name="Schleper C."/>
            <person name="Guy L."/>
            <person name="Ettema T.J."/>
        </authorList>
    </citation>
    <scope>NUCLEOTIDE SEQUENCE</scope>
</reference>
<dbReference type="AlphaFoldDB" id="A0A0F9SYC9"/>
<proteinExistence type="predicted"/>
<keyword evidence="1" id="KW-1133">Transmembrane helix</keyword>
<feature type="transmembrane region" description="Helical" evidence="1">
    <location>
        <begin position="21"/>
        <end position="39"/>
    </location>
</feature>
<sequence length="41" mass="4482">MQTIKTSYRGLSLLVDLNWDRALYLGTMAAALALGAWLGQV</sequence>